<dbReference type="Proteomes" id="UP000002030">
    <property type="component" value="Chromosome"/>
</dbReference>
<gene>
    <name evidence="5" type="ordered locus">Taci_1550</name>
</gene>
<dbReference type="PATRIC" id="fig|525903.6.peg.1546"/>
<dbReference type="AlphaFoldDB" id="D1B6Y0"/>
<dbReference type="EMBL" id="CP001818">
    <property type="protein sequence ID" value="ACZ19771.1"/>
    <property type="molecule type" value="Genomic_DNA"/>
</dbReference>
<dbReference type="KEGG" id="tai:Taci_1550"/>
<organism evidence="5 6">
    <name type="scientific">Thermanaerovibrio acidaminovorans (strain ATCC 49978 / DSM 6589 / Su883)</name>
    <name type="common">Selenomonas acidaminovorans</name>
    <dbReference type="NCBI Taxonomy" id="525903"/>
    <lineage>
        <taxon>Bacteria</taxon>
        <taxon>Thermotogati</taxon>
        <taxon>Synergistota</taxon>
        <taxon>Synergistia</taxon>
        <taxon>Synergistales</taxon>
        <taxon>Synergistaceae</taxon>
        <taxon>Thermanaerovibrio</taxon>
    </lineage>
</organism>
<dbReference type="HOGENOM" id="CLU_148086_0_0_0"/>
<keyword evidence="3" id="KW-0411">Iron-sulfur</keyword>
<keyword evidence="2" id="KW-0408">Iron</keyword>
<name>D1B6Y0_THEAS</name>
<dbReference type="GO" id="GO:0016491">
    <property type="term" value="F:oxidoreductase activity"/>
    <property type="evidence" value="ECO:0007669"/>
    <property type="project" value="InterPro"/>
</dbReference>
<dbReference type="Gene3D" id="3.10.530.10">
    <property type="entry name" value="CPE0013-like"/>
    <property type="match status" value="1"/>
</dbReference>
<protein>
    <recommendedName>
        <fullName evidence="4">4Fe-4S Mo/W bis-MGD-type domain-containing protein</fullName>
    </recommendedName>
</protein>
<proteinExistence type="predicted"/>
<dbReference type="PANTHER" id="PTHR39450">
    <property type="entry name" value="MOLYBDOPTERIN OXIDOREDUCTASE, 4FE-4S CLUSTER-BINDING SUBUNIT"/>
    <property type="match status" value="1"/>
</dbReference>
<evidence type="ECO:0000259" key="4">
    <source>
        <dbReference type="Pfam" id="PF04879"/>
    </source>
</evidence>
<dbReference type="SUPFAM" id="SSF160148">
    <property type="entry name" value="CPE0013-like"/>
    <property type="match status" value="1"/>
</dbReference>
<dbReference type="OrthoDB" id="9811531at2"/>
<evidence type="ECO:0000256" key="3">
    <source>
        <dbReference type="ARBA" id="ARBA00023014"/>
    </source>
</evidence>
<keyword evidence="6" id="KW-1185">Reference proteome</keyword>
<evidence type="ECO:0000313" key="5">
    <source>
        <dbReference type="EMBL" id="ACZ19771.1"/>
    </source>
</evidence>
<dbReference type="InterPro" id="IPR012460">
    <property type="entry name" value="DUF1667"/>
</dbReference>
<dbReference type="SUPFAM" id="SSF53706">
    <property type="entry name" value="Formate dehydrogenase/DMSO reductase, domains 1-3"/>
    <property type="match status" value="1"/>
</dbReference>
<dbReference type="Pfam" id="PF04879">
    <property type="entry name" value="Molybdop_Fe4S4"/>
    <property type="match status" value="1"/>
</dbReference>
<dbReference type="InterPro" id="IPR036593">
    <property type="entry name" value="CPE0013-like_sf"/>
</dbReference>
<dbReference type="PANTHER" id="PTHR39450:SF1">
    <property type="entry name" value="DUF1667 DOMAIN-CONTAINING PROTEIN"/>
    <property type="match status" value="1"/>
</dbReference>
<dbReference type="GO" id="GO:0051536">
    <property type="term" value="F:iron-sulfur cluster binding"/>
    <property type="evidence" value="ECO:0007669"/>
    <property type="project" value="UniProtKB-KW"/>
</dbReference>
<evidence type="ECO:0000256" key="1">
    <source>
        <dbReference type="ARBA" id="ARBA00022723"/>
    </source>
</evidence>
<dbReference type="EnsemblBacteria" id="ACZ19771">
    <property type="protein sequence ID" value="ACZ19771"/>
    <property type="gene ID" value="Taci_1550"/>
</dbReference>
<dbReference type="STRING" id="525903.Taci_1550"/>
<accession>D1B6Y0</accession>
<dbReference type="Pfam" id="PF07892">
    <property type="entry name" value="DUF1667"/>
    <property type="match status" value="1"/>
</dbReference>
<evidence type="ECO:0000313" key="6">
    <source>
        <dbReference type="Proteomes" id="UP000002030"/>
    </source>
</evidence>
<keyword evidence="1" id="KW-0479">Metal-binding</keyword>
<dbReference type="GO" id="GO:0046872">
    <property type="term" value="F:metal ion binding"/>
    <property type="evidence" value="ECO:0007669"/>
    <property type="project" value="UniProtKB-KW"/>
</dbReference>
<evidence type="ECO:0000256" key="2">
    <source>
        <dbReference type="ARBA" id="ARBA00023004"/>
    </source>
</evidence>
<dbReference type="Gene3D" id="2.20.25.90">
    <property type="entry name" value="ADC-like domains"/>
    <property type="match status" value="1"/>
</dbReference>
<sequence length="123" mass="13227">MEMRKMICVSCPVGCTMEVHVEGDQVVSVKGNTCPRGQTYAEAEVRNPVRVFTSTVRVEGGVLSVCPVRSARPLPLSRVFDVARELARVKVVAPVSIGQVIIADVCGTGVDIVASRSLKRKES</sequence>
<reference evidence="5 6" key="1">
    <citation type="journal article" date="2009" name="Stand. Genomic Sci.">
        <title>Complete genome sequence of Thermanaerovibrio acidaminovorans type strain (Su883).</title>
        <authorList>
            <person name="Chovatia M."/>
            <person name="Sikorski J."/>
            <person name="Schroder M."/>
            <person name="Lapidus A."/>
            <person name="Nolan M."/>
            <person name="Tice H."/>
            <person name="Glavina Del Rio T."/>
            <person name="Copeland A."/>
            <person name="Cheng J.F."/>
            <person name="Lucas S."/>
            <person name="Chen F."/>
            <person name="Bruce D."/>
            <person name="Goodwin L."/>
            <person name="Pitluck S."/>
            <person name="Ivanova N."/>
            <person name="Mavromatis K."/>
            <person name="Ovchinnikova G."/>
            <person name="Pati A."/>
            <person name="Chen A."/>
            <person name="Palaniappan K."/>
            <person name="Land M."/>
            <person name="Hauser L."/>
            <person name="Chang Y.J."/>
            <person name="Jeffries C.D."/>
            <person name="Chain P."/>
            <person name="Saunders E."/>
            <person name="Detter J.C."/>
            <person name="Brettin T."/>
            <person name="Rohde M."/>
            <person name="Goker M."/>
            <person name="Spring S."/>
            <person name="Bristow J."/>
            <person name="Markowitz V."/>
            <person name="Hugenholtz P."/>
            <person name="Kyrpides N.C."/>
            <person name="Klenk H.P."/>
            <person name="Eisen J.A."/>
        </authorList>
    </citation>
    <scope>NUCLEOTIDE SEQUENCE [LARGE SCALE GENOMIC DNA]</scope>
    <source>
        <strain evidence="6">ATCC 49978 / DSM 6589 / Su883</strain>
    </source>
</reference>
<feature type="domain" description="4Fe-4S Mo/W bis-MGD-type" evidence="4">
    <location>
        <begin position="5"/>
        <end position="33"/>
    </location>
</feature>
<dbReference type="eggNOG" id="COG3862">
    <property type="taxonomic scope" value="Bacteria"/>
</dbReference>
<dbReference type="InterPro" id="IPR006963">
    <property type="entry name" value="Mopterin_OxRdtase_4Fe-4S_dom"/>
</dbReference>
<dbReference type="CDD" id="cd00368">
    <property type="entry name" value="Molybdopterin-Binding"/>
    <property type="match status" value="1"/>
</dbReference>